<feature type="compositionally biased region" description="Basic and acidic residues" evidence="1">
    <location>
        <begin position="13"/>
        <end position="26"/>
    </location>
</feature>
<dbReference type="Proteomes" id="UP000031599">
    <property type="component" value="Unassembled WGS sequence"/>
</dbReference>
<dbReference type="AlphaFoldDB" id="A0A0C2DFH8"/>
<organism evidence="2 3">
    <name type="scientific">Enhygromyxa salina</name>
    <dbReference type="NCBI Taxonomy" id="215803"/>
    <lineage>
        <taxon>Bacteria</taxon>
        <taxon>Pseudomonadati</taxon>
        <taxon>Myxococcota</taxon>
        <taxon>Polyangia</taxon>
        <taxon>Nannocystales</taxon>
        <taxon>Nannocystaceae</taxon>
        <taxon>Enhygromyxa</taxon>
    </lineage>
</organism>
<evidence type="ECO:0000256" key="1">
    <source>
        <dbReference type="SAM" id="MobiDB-lite"/>
    </source>
</evidence>
<feature type="region of interest" description="Disordered" evidence="1">
    <location>
        <begin position="1"/>
        <end position="26"/>
    </location>
</feature>
<sequence length="101" mass="10752">MLVSLSPVTHAGPSKDKYPAPKDAKAGEHTGVITSMTVGKDGDILEFYVKISGNVRTERVAGCGSMSAGQPLLNWAFQNNRLVHVFVDAKGCYQNVSMSAP</sequence>
<accession>A0A0C2DFH8</accession>
<dbReference type="EMBL" id="JMCC02000011">
    <property type="protein sequence ID" value="KIG18372.1"/>
    <property type="molecule type" value="Genomic_DNA"/>
</dbReference>
<gene>
    <name evidence="2" type="ORF">DB30_00657</name>
</gene>
<comment type="caution">
    <text evidence="2">The sequence shown here is derived from an EMBL/GenBank/DDBJ whole genome shotgun (WGS) entry which is preliminary data.</text>
</comment>
<reference evidence="2 3" key="1">
    <citation type="submission" date="2014-12" db="EMBL/GenBank/DDBJ databases">
        <title>Genome assembly of Enhygromyxa salina DSM 15201.</title>
        <authorList>
            <person name="Sharma G."/>
            <person name="Subramanian S."/>
        </authorList>
    </citation>
    <scope>NUCLEOTIDE SEQUENCE [LARGE SCALE GENOMIC DNA]</scope>
    <source>
        <strain evidence="2 3">DSM 15201</strain>
    </source>
</reference>
<proteinExistence type="predicted"/>
<evidence type="ECO:0000313" key="2">
    <source>
        <dbReference type="EMBL" id="KIG18372.1"/>
    </source>
</evidence>
<evidence type="ECO:0000313" key="3">
    <source>
        <dbReference type="Proteomes" id="UP000031599"/>
    </source>
</evidence>
<protein>
    <submittedName>
        <fullName evidence="2">Uncharacterized protein</fullName>
    </submittedName>
</protein>
<name>A0A0C2DFH8_9BACT</name>